<dbReference type="InterPro" id="IPR051496">
    <property type="entry name" value="H-rev107_PLA/AT"/>
</dbReference>
<dbReference type="GO" id="GO:0004623">
    <property type="term" value="F:phospholipase A2 activity"/>
    <property type="evidence" value="ECO:0007669"/>
    <property type="project" value="TreeGrafter"/>
</dbReference>
<dbReference type="Pfam" id="PF04970">
    <property type="entry name" value="LRAT"/>
    <property type="match status" value="1"/>
</dbReference>
<gene>
    <name evidence="7" type="ORF">BECKSD772D_GA0070982_10852</name>
    <name evidence="6" type="ORF">BECKSD772E_GA0070983_101128</name>
    <name evidence="5" type="ORF">BECKSD772F_GA0070984_101733</name>
</gene>
<evidence type="ECO:0000313" key="5">
    <source>
        <dbReference type="EMBL" id="VFK37665.1"/>
    </source>
</evidence>
<evidence type="ECO:0000259" key="4">
    <source>
        <dbReference type="PROSITE" id="PS51934"/>
    </source>
</evidence>
<evidence type="ECO:0000256" key="1">
    <source>
        <dbReference type="ARBA" id="ARBA00022679"/>
    </source>
</evidence>
<name>A0A450Y823_9GAMM</name>
<keyword evidence="5" id="KW-0012">Acyltransferase</keyword>
<dbReference type="GO" id="GO:0070292">
    <property type="term" value="P:N-acylphosphatidylethanolamine metabolic process"/>
    <property type="evidence" value="ECO:0007669"/>
    <property type="project" value="TreeGrafter"/>
</dbReference>
<accession>A0A450Y823</accession>
<evidence type="ECO:0000313" key="7">
    <source>
        <dbReference type="EMBL" id="VFK80103.1"/>
    </source>
</evidence>
<dbReference type="EMBL" id="CAADFU010000011">
    <property type="protein sequence ID" value="VFK41327.1"/>
    <property type="molecule type" value="Genomic_DNA"/>
</dbReference>
<keyword evidence="1 5" id="KW-0808">Transferase</keyword>
<dbReference type="EMBL" id="CAADFR010000017">
    <property type="protein sequence ID" value="VFK37665.1"/>
    <property type="molecule type" value="Genomic_DNA"/>
</dbReference>
<dbReference type="PANTHER" id="PTHR13943:SF77">
    <property type="entry name" value="LRAT DOMAIN-CONTAINING PROTEIN"/>
    <property type="match status" value="1"/>
</dbReference>
<dbReference type="GO" id="GO:0005737">
    <property type="term" value="C:cytoplasm"/>
    <property type="evidence" value="ECO:0007669"/>
    <property type="project" value="TreeGrafter"/>
</dbReference>
<dbReference type="GO" id="GO:0016410">
    <property type="term" value="F:N-acyltransferase activity"/>
    <property type="evidence" value="ECO:0007669"/>
    <property type="project" value="TreeGrafter"/>
</dbReference>
<keyword evidence="3" id="KW-0443">Lipid metabolism</keyword>
<feature type="domain" description="LRAT" evidence="4">
    <location>
        <begin position="6"/>
        <end position="104"/>
    </location>
</feature>
<dbReference type="PROSITE" id="PS51934">
    <property type="entry name" value="LRAT"/>
    <property type="match status" value="1"/>
</dbReference>
<organism evidence="5">
    <name type="scientific">Candidatus Kentrum sp. SD</name>
    <dbReference type="NCBI Taxonomy" id="2126332"/>
    <lineage>
        <taxon>Bacteria</taxon>
        <taxon>Pseudomonadati</taxon>
        <taxon>Pseudomonadota</taxon>
        <taxon>Gammaproteobacteria</taxon>
        <taxon>Candidatus Kentrum</taxon>
    </lineage>
</organism>
<evidence type="ECO:0000256" key="3">
    <source>
        <dbReference type="ARBA" id="ARBA00023098"/>
    </source>
</evidence>
<dbReference type="InterPro" id="IPR007053">
    <property type="entry name" value="LRAT_dom"/>
</dbReference>
<dbReference type="GO" id="GO:0008970">
    <property type="term" value="F:phospholipase A1 activity"/>
    <property type="evidence" value="ECO:0007669"/>
    <property type="project" value="TreeGrafter"/>
</dbReference>
<evidence type="ECO:0000256" key="2">
    <source>
        <dbReference type="ARBA" id="ARBA00022801"/>
    </source>
</evidence>
<dbReference type="AlphaFoldDB" id="A0A450Y823"/>
<evidence type="ECO:0000313" key="6">
    <source>
        <dbReference type="EMBL" id="VFK41327.1"/>
    </source>
</evidence>
<sequence length="231" mass="24754">MPKGDHLAVSRGVYLHHGLDLGDERVMQYGGNVGASDARVEVVDRETFSQGNPIMVVNKSAAYPPDEIIARAERRLGERDYSLIRDNCEHFVNWCRTGENESRQVECISERAVSSIMKLAASQLAQTALKSSVKATAKTVTRGVTPWLLIADGAQLVTEFATAQMGVEEKEAETAGQMVGVGTSVCLGALAGGPLGGLVCAGLWAAGEMIGKRVTSHFPRESKEARPSQPE</sequence>
<protein>
    <submittedName>
        <fullName evidence="5">Lecithin retinol acyltransferase</fullName>
    </submittedName>
</protein>
<dbReference type="Gene3D" id="3.90.1720.10">
    <property type="entry name" value="endopeptidase domain like (from Nostoc punctiforme)"/>
    <property type="match status" value="1"/>
</dbReference>
<dbReference type="PANTHER" id="PTHR13943">
    <property type="entry name" value="HRAS-LIKE SUPPRESSOR - RELATED"/>
    <property type="match status" value="1"/>
</dbReference>
<dbReference type="EMBL" id="CAADHB010000085">
    <property type="protein sequence ID" value="VFK80103.1"/>
    <property type="molecule type" value="Genomic_DNA"/>
</dbReference>
<keyword evidence="2" id="KW-0378">Hydrolase</keyword>
<proteinExistence type="predicted"/>
<reference evidence="5" key="1">
    <citation type="submission" date="2019-02" db="EMBL/GenBank/DDBJ databases">
        <authorList>
            <person name="Gruber-Vodicka R. H."/>
            <person name="Seah K. B. B."/>
        </authorList>
    </citation>
    <scope>NUCLEOTIDE SEQUENCE</scope>
    <source>
        <strain evidence="7">BECK_S127</strain>
        <strain evidence="6">BECK_S1320</strain>
        <strain evidence="5">BECK_S1321</strain>
    </source>
</reference>